<protein>
    <submittedName>
        <fullName evidence="1">Uncharacterized protein</fullName>
    </submittedName>
</protein>
<proteinExistence type="predicted"/>
<sequence length="86" mass="9893">MSAQDISWEKERFQLDICLHSQRLEEKRQEKAREHWEDREAKERRSEDRMQKRAETSGPPGIAEKKAFAAELLANGTPAGDSAVLI</sequence>
<comment type="caution">
    <text evidence="1">The sequence shown here is derived from an EMBL/GenBank/DDBJ whole genome shotgun (WGS) entry which is preliminary data.</text>
</comment>
<organism evidence="1 2">
    <name type="scientific">Peronosclerospora sorghi</name>
    <dbReference type="NCBI Taxonomy" id="230839"/>
    <lineage>
        <taxon>Eukaryota</taxon>
        <taxon>Sar</taxon>
        <taxon>Stramenopiles</taxon>
        <taxon>Oomycota</taxon>
        <taxon>Peronosporomycetes</taxon>
        <taxon>Peronosporales</taxon>
        <taxon>Peronosporaceae</taxon>
        <taxon>Peronosclerospora</taxon>
    </lineage>
</organism>
<name>A0ACC0VXE4_9STRA</name>
<evidence type="ECO:0000313" key="1">
    <source>
        <dbReference type="EMBL" id="KAI9910937.1"/>
    </source>
</evidence>
<gene>
    <name evidence="1" type="ORF">PsorP6_010824</name>
</gene>
<dbReference type="Proteomes" id="UP001163321">
    <property type="component" value="Chromosome 6"/>
</dbReference>
<reference evidence="1 2" key="1">
    <citation type="journal article" date="2022" name="bioRxiv">
        <title>The genome of the oomycete Peronosclerospora sorghi, a cosmopolitan pathogen of maize and sorghum, is inflated with dispersed pseudogenes.</title>
        <authorList>
            <person name="Fletcher K."/>
            <person name="Martin F."/>
            <person name="Isakeit T."/>
            <person name="Cavanaugh K."/>
            <person name="Magill C."/>
            <person name="Michelmore R."/>
        </authorList>
    </citation>
    <scope>NUCLEOTIDE SEQUENCE [LARGE SCALE GENOMIC DNA]</scope>
    <source>
        <strain evidence="1">P6</strain>
    </source>
</reference>
<evidence type="ECO:0000313" key="2">
    <source>
        <dbReference type="Proteomes" id="UP001163321"/>
    </source>
</evidence>
<keyword evidence="2" id="KW-1185">Reference proteome</keyword>
<dbReference type="EMBL" id="CM047585">
    <property type="protein sequence ID" value="KAI9910937.1"/>
    <property type="molecule type" value="Genomic_DNA"/>
</dbReference>
<accession>A0ACC0VXE4</accession>